<protein>
    <submittedName>
        <fullName evidence="2">Uncharacterized protein</fullName>
    </submittedName>
</protein>
<accession>A0ABR3EQU9</accession>
<feature type="chain" id="PRO_5046972058" evidence="1">
    <location>
        <begin position="19"/>
        <end position="170"/>
    </location>
</feature>
<keyword evidence="1" id="KW-0732">Signal</keyword>
<organism evidence="2 3">
    <name type="scientific">Marasmius crinis-equi</name>
    <dbReference type="NCBI Taxonomy" id="585013"/>
    <lineage>
        <taxon>Eukaryota</taxon>
        <taxon>Fungi</taxon>
        <taxon>Dikarya</taxon>
        <taxon>Basidiomycota</taxon>
        <taxon>Agaricomycotina</taxon>
        <taxon>Agaricomycetes</taxon>
        <taxon>Agaricomycetidae</taxon>
        <taxon>Agaricales</taxon>
        <taxon>Marasmiineae</taxon>
        <taxon>Marasmiaceae</taxon>
        <taxon>Marasmius</taxon>
    </lineage>
</organism>
<dbReference type="EMBL" id="JBAHYK010002346">
    <property type="protein sequence ID" value="KAL0565261.1"/>
    <property type="molecule type" value="Genomic_DNA"/>
</dbReference>
<proteinExistence type="predicted"/>
<dbReference type="Proteomes" id="UP001465976">
    <property type="component" value="Unassembled WGS sequence"/>
</dbReference>
<sequence>MPLLNAVAALSLVVASNAQNVIKVAVGWRFNESLYNFSPNDIEASNGDVIQFEFSGAPANHSSFTIRIIGMVGAINAPRSGDNSAAGYFLNADAAGGITPGQGIGGLVGQGASASAFPGPITGDVQYFGTPTTGVASSTSTTTSSTNAASTGYINPALVLVAAMMGNMLA</sequence>
<evidence type="ECO:0000313" key="3">
    <source>
        <dbReference type="Proteomes" id="UP001465976"/>
    </source>
</evidence>
<name>A0ABR3EQU9_9AGAR</name>
<comment type="caution">
    <text evidence="2">The sequence shown here is derived from an EMBL/GenBank/DDBJ whole genome shotgun (WGS) entry which is preliminary data.</text>
</comment>
<keyword evidence="3" id="KW-1185">Reference proteome</keyword>
<feature type="signal peptide" evidence="1">
    <location>
        <begin position="1"/>
        <end position="18"/>
    </location>
</feature>
<reference evidence="2 3" key="1">
    <citation type="submission" date="2024-02" db="EMBL/GenBank/DDBJ databases">
        <title>A draft genome for the cacao thread blight pathogen Marasmius crinis-equi.</title>
        <authorList>
            <person name="Cohen S.P."/>
            <person name="Baruah I.K."/>
            <person name="Amoako-Attah I."/>
            <person name="Bukari Y."/>
            <person name="Meinhardt L.W."/>
            <person name="Bailey B.A."/>
        </authorList>
    </citation>
    <scope>NUCLEOTIDE SEQUENCE [LARGE SCALE GENOMIC DNA]</scope>
    <source>
        <strain evidence="2 3">GH-76</strain>
    </source>
</reference>
<gene>
    <name evidence="2" type="ORF">V5O48_016767</name>
</gene>
<evidence type="ECO:0000256" key="1">
    <source>
        <dbReference type="SAM" id="SignalP"/>
    </source>
</evidence>
<evidence type="ECO:0000313" key="2">
    <source>
        <dbReference type="EMBL" id="KAL0565261.1"/>
    </source>
</evidence>